<dbReference type="EMBL" id="BNAB01000014">
    <property type="protein sequence ID" value="GHE03980.1"/>
    <property type="molecule type" value="Genomic_DNA"/>
</dbReference>
<comment type="caution">
    <text evidence="1">The sequence shown here is derived from an EMBL/GenBank/DDBJ whole genome shotgun (WGS) entry which is preliminary data.</text>
</comment>
<dbReference type="Proteomes" id="UP000199541">
    <property type="component" value="Unassembled WGS sequence"/>
</dbReference>
<dbReference type="SUPFAM" id="SSF103247">
    <property type="entry name" value="TT1751-like"/>
    <property type="match status" value="1"/>
</dbReference>
<evidence type="ECO:0000313" key="4">
    <source>
        <dbReference type="Proteomes" id="UP000634647"/>
    </source>
</evidence>
<protein>
    <submittedName>
        <fullName evidence="1">Uncharacterized protein</fullName>
    </submittedName>
</protein>
<sequence>MDVSVTYAIARTIFGTGIDAVDAGARPALAHHGYGILAEIDPKATMKKVSAEMPGHRVPGARNPEMAHQAIGNAKLTAVAGAVRGLPARPPAAA</sequence>
<dbReference type="InterPro" id="IPR035923">
    <property type="entry name" value="TT1751-like_sf"/>
</dbReference>
<dbReference type="Gene3D" id="3.30.310.70">
    <property type="entry name" value="TT1751-like domain"/>
    <property type="match status" value="1"/>
</dbReference>
<name>A0AAN4UT29_9RHOB</name>
<dbReference type="AlphaFoldDB" id="A0AAN4UT29"/>
<evidence type="ECO:0000313" key="1">
    <source>
        <dbReference type="EMBL" id="GHE03980.1"/>
    </source>
</evidence>
<reference evidence="2 3" key="2">
    <citation type="submission" date="2016-10" db="EMBL/GenBank/DDBJ databases">
        <authorList>
            <person name="Varghese N."/>
            <person name="Submissions S."/>
        </authorList>
    </citation>
    <scope>NUCLEOTIDE SEQUENCE [LARGE SCALE GENOMIC DNA]</scope>
    <source>
        <strain evidence="2 3">DSM 24802</strain>
    </source>
</reference>
<proteinExistence type="predicted"/>
<keyword evidence="3" id="KW-1185">Reference proteome</keyword>
<accession>A0AAN4UT29</accession>
<dbReference type="Proteomes" id="UP000634647">
    <property type="component" value="Unassembled WGS sequence"/>
</dbReference>
<reference evidence="1" key="1">
    <citation type="journal article" date="2014" name="Int. J. Syst. Evol. Microbiol.">
        <title>Complete genome sequence of Corynebacterium casei LMG S-19264T (=DSM 44701T), isolated from a smear-ripened cheese.</title>
        <authorList>
            <consortium name="US DOE Joint Genome Institute (JGI-PGF)"/>
            <person name="Walter F."/>
            <person name="Albersmeier A."/>
            <person name="Kalinowski J."/>
            <person name="Ruckert C."/>
        </authorList>
    </citation>
    <scope>NUCLEOTIDE SEQUENCE</scope>
    <source>
        <strain evidence="1">CGMCC 1.10859</strain>
    </source>
</reference>
<evidence type="ECO:0000313" key="2">
    <source>
        <dbReference type="EMBL" id="SDX34659.1"/>
    </source>
</evidence>
<evidence type="ECO:0000313" key="3">
    <source>
        <dbReference type="Proteomes" id="UP000199541"/>
    </source>
</evidence>
<dbReference type="EMBL" id="FNOB01000014">
    <property type="protein sequence ID" value="SDX34659.1"/>
    <property type="molecule type" value="Genomic_DNA"/>
</dbReference>
<organism evidence="1 4">
    <name type="scientific">Allgaiera indica</name>
    <dbReference type="NCBI Taxonomy" id="765699"/>
    <lineage>
        <taxon>Bacteria</taxon>
        <taxon>Pseudomonadati</taxon>
        <taxon>Pseudomonadota</taxon>
        <taxon>Alphaproteobacteria</taxon>
        <taxon>Rhodobacterales</taxon>
        <taxon>Paracoccaceae</taxon>
        <taxon>Allgaiera</taxon>
    </lineage>
</organism>
<reference evidence="1" key="3">
    <citation type="submission" date="2023-06" db="EMBL/GenBank/DDBJ databases">
        <authorList>
            <person name="Sun Q."/>
            <person name="Zhou Y."/>
        </authorList>
    </citation>
    <scope>NUCLEOTIDE SEQUENCE</scope>
    <source>
        <strain evidence="1">CGMCC 1.10859</strain>
    </source>
</reference>
<gene>
    <name evidence="1" type="ORF">GCM10008024_29340</name>
    <name evidence="2" type="ORF">SAMN05444006_11445</name>
</gene>